<keyword evidence="2 3" id="KW-0472">Membrane</keyword>
<evidence type="ECO:0000256" key="2">
    <source>
        <dbReference type="ARBA" id="ARBA00023136"/>
    </source>
</evidence>
<name>A0A1T4YTY6_9BACL</name>
<evidence type="ECO:0000313" key="4">
    <source>
        <dbReference type="EMBL" id="SKB05294.1"/>
    </source>
</evidence>
<proteinExistence type="inferred from homology"/>
<feature type="transmembrane region" description="Helical" evidence="3">
    <location>
        <begin position="372"/>
        <end position="391"/>
    </location>
</feature>
<dbReference type="GO" id="GO:0016020">
    <property type="term" value="C:membrane"/>
    <property type="evidence" value="ECO:0007669"/>
    <property type="project" value="InterPro"/>
</dbReference>
<feature type="transmembrane region" description="Helical" evidence="3">
    <location>
        <begin position="270"/>
        <end position="294"/>
    </location>
</feature>
<evidence type="ECO:0000256" key="3">
    <source>
        <dbReference type="SAM" id="Phobius"/>
    </source>
</evidence>
<dbReference type="PANTHER" id="PTHR22550">
    <property type="entry name" value="SPORE GERMINATION PROTEIN"/>
    <property type="match status" value="1"/>
</dbReference>
<feature type="transmembrane region" description="Helical" evidence="3">
    <location>
        <begin position="314"/>
        <end position="335"/>
    </location>
</feature>
<dbReference type="PANTHER" id="PTHR22550:SF5">
    <property type="entry name" value="LEUCINE ZIPPER PROTEIN 4"/>
    <property type="match status" value="1"/>
</dbReference>
<dbReference type="RefSeq" id="WP_009498679.1">
    <property type="nucleotide sequence ID" value="NZ_FUYJ01000009.1"/>
</dbReference>
<evidence type="ECO:0000256" key="1">
    <source>
        <dbReference type="ARBA" id="ARBA00005278"/>
    </source>
</evidence>
<dbReference type="Pfam" id="PF03323">
    <property type="entry name" value="GerA"/>
    <property type="match status" value="1"/>
</dbReference>
<gene>
    <name evidence="4" type="ORF">SAMN04244570_3607</name>
</gene>
<sequence length="455" mass="51333">MDENTENPNTPEYMKRLTKKLEPSDDIVQNTLTIEGKKVHLLFLKSVVDPLQLQSVIVKPFFEMKEERHYAEYINSLPYKTKLPSGDREVMIELTKGNVLVMVNNQLTLLELKIVANNMVQEADLEPTMHGPQMGMSESLEININIIRQRYHDPSLIVETLELDEQSNRGIALLYDKDRVRPGVLDKIKERLQPLDVELVQAADELIYYLNNKKRSLFPTSLLSGRPDRLINNITAGKVIILVDGSPHAIVTPIVFFDFMASMEDRYHSYWIMVGAMVLRYGGLFTCLMLPGIYVGVTSYNPDVFRTELALTVAASRIGVPYPSFIEVFFMLIFIELLTEASLRLPVTISATATTVGGLILGTAVVEAALASNIIVIVVSLVAISTFVIPVNEMSYAIRICRFFLLLYATLFGLAGLVLGMLGLIMFLSNKDSLGQPYLRMYWWNREKELKAGKR</sequence>
<dbReference type="EMBL" id="FUYJ01000009">
    <property type="protein sequence ID" value="SKB05294.1"/>
    <property type="molecule type" value="Genomic_DNA"/>
</dbReference>
<dbReference type="Proteomes" id="UP000190042">
    <property type="component" value="Unassembled WGS sequence"/>
</dbReference>
<dbReference type="InterPro" id="IPR050768">
    <property type="entry name" value="UPF0353/GerABKA_families"/>
</dbReference>
<comment type="similarity">
    <text evidence="1">Belongs to the GerABKA family.</text>
</comment>
<feature type="transmembrane region" description="Helical" evidence="3">
    <location>
        <begin position="347"/>
        <end position="366"/>
    </location>
</feature>
<dbReference type="InterPro" id="IPR004995">
    <property type="entry name" value="Spore_Ger"/>
</dbReference>
<organism evidence="4 5">
    <name type="scientific">Sporosarcina newyorkensis</name>
    <dbReference type="NCBI Taxonomy" id="759851"/>
    <lineage>
        <taxon>Bacteria</taxon>
        <taxon>Bacillati</taxon>
        <taxon>Bacillota</taxon>
        <taxon>Bacilli</taxon>
        <taxon>Bacillales</taxon>
        <taxon>Caryophanaceae</taxon>
        <taxon>Sporosarcina</taxon>
    </lineage>
</organism>
<keyword evidence="3" id="KW-0812">Transmembrane</keyword>
<accession>A0A1T4YTY6</accession>
<keyword evidence="5" id="KW-1185">Reference proteome</keyword>
<dbReference type="AlphaFoldDB" id="A0A1T4YTY6"/>
<protein>
    <submittedName>
        <fullName evidence="4">Spore germination protein</fullName>
    </submittedName>
</protein>
<dbReference type="GO" id="GO:0009847">
    <property type="term" value="P:spore germination"/>
    <property type="evidence" value="ECO:0007669"/>
    <property type="project" value="InterPro"/>
</dbReference>
<reference evidence="5" key="1">
    <citation type="submission" date="2017-02" db="EMBL/GenBank/DDBJ databases">
        <authorList>
            <person name="Varghese N."/>
            <person name="Submissions S."/>
        </authorList>
    </citation>
    <scope>NUCLEOTIDE SEQUENCE [LARGE SCALE GENOMIC DNA]</scope>
    <source>
        <strain evidence="5">DSM 23966</strain>
    </source>
</reference>
<evidence type="ECO:0000313" key="5">
    <source>
        <dbReference type="Proteomes" id="UP000190042"/>
    </source>
</evidence>
<dbReference type="PIRSF" id="PIRSF005690">
    <property type="entry name" value="GerBA"/>
    <property type="match status" value="1"/>
</dbReference>
<feature type="transmembrane region" description="Helical" evidence="3">
    <location>
        <begin position="403"/>
        <end position="428"/>
    </location>
</feature>
<keyword evidence="3" id="KW-1133">Transmembrane helix</keyword>